<keyword evidence="6 14" id="KW-0808">Transferase</keyword>
<protein>
    <recommendedName>
        <fullName evidence="14">Sensor protein</fullName>
        <ecNumber evidence="14">2.7.13.3</ecNumber>
    </recommendedName>
</protein>
<dbReference type="GO" id="GO:0005886">
    <property type="term" value="C:plasma membrane"/>
    <property type="evidence" value="ECO:0007669"/>
    <property type="project" value="UniProtKB-SubCell"/>
</dbReference>
<keyword evidence="4 14" id="KW-0997">Cell inner membrane</keyword>
<evidence type="ECO:0000256" key="3">
    <source>
        <dbReference type="ARBA" id="ARBA00022475"/>
    </source>
</evidence>
<dbReference type="NCBIfam" id="TIGR01386">
    <property type="entry name" value="cztS_silS_copS"/>
    <property type="match status" value="1"/>
</dbReference>
<keyword evidence="10 14" id="KW-0067">ATP-binding</keyword>
<comment type="catalytic activity">
    <reaction evidence="1 14">
        <text>ATP + protein L-histidine = ADP + protein N-phospho-L-histidine.</text>
        <dbReference type="EC" id="2.7.13.3"/>
    </reaction>
</comment>
<dbReference type="Pfam" id="PF00512">
    <property type="entry name" value="HisKA"/>
    <property type="match status" value="1"/>
</dbReference>
<reference evidence="17 18" key="1">
    <citation type="submission" date="2019-11" db="EMBL/GenBank/DDBJ databases">
        <authorList>
            <person name="Zhang J."/>
            <person name="Sun C."/>
        </authorList>
    </citation>
    <scope>NUCLEOTIDE SEQUENCE [LARGE SCALE GENOMIC DNA]</scope>
    <source>
        <strain evidence="18">sp2</strain>
    </source>
</reference>
<evidence type="ECO:0000256" key="13">
    <source>
        <dbReference type="ARBA" id="ARBA00023136"/>
    </source>
</evidence>
<keyword evidence="12 14" id="KW-0902">Two-component regulatory system</keyword>
<gene>
    <name evidence="17" type="ORF">GM160_01820</name>
</gene>
<dbReference type="InterPro" id="IPR036890">
    <property type="entry name" value="HATPase_C_sf"/>
</dbReference>
<dbReference type="InterPro" id="IPR048590">
    <property type="entry name" value="CusS-like_sensor"/>
</dbReference>
<evidence type="ECO:0000256" key="10">
    <source>
        <dbReference type="ARBA" id="ARBA00022840"/>
    </source>
</evidence>
<dbReference type="PANTHER" id="PTHR45436:SF15">
    <property type="entry name" value="SENSOR HISTIDINE KINASE CUSS"/>
    <property type="match status" value="1"/>
</dbReference>
<dbReference type="InterPro" id="IPR004358">
    <property type="entry name" value="Sig_transdc_His_kin-like_C"/>
</dbReference>
<dbReference type="Gene3D" id="3.30.565.10">
    <property type="entry name" value="Histidine kinase-like ATPase, C-terminal domain"/>
    <property type="match status" value="1"/>
</dbReference>
<dbReference type="InterPro" id="IPR003594">
    <property type="entry name" value="HATPase_dom"/>
</dbReference>
<dbReference type="SUPFAM" id="SSF55874">
    <property type="entry name" value="ATPase domain of HSP90 chaperone/DNA topoisomerase II/histidine kinase"/>
    <property type="match status" value="1"/>
</dbReference>
<dbReference type="Pfam" id="PF02518">
    <property type="entry name" value="HATPase_c"/>
    <property type="match status" value="1"/>
</dbReference>
<keyword evidence="11 14" id="KW-1133">Transmembrane helix</keyword>
<dbReference type="SMART" id="SM00387">
    <property type="entry name" value="HATPase_c"/>
    <property type="match status" value="1"/>
</dbReference>
<dbReference type="InterPro" id="IPR005467">
    <property type="entry name" value="His_kinase_dom"/>
</dbReference>
<dbReference type="AlphaFoldDB" id="A0A6I6CTE6"/>
<dbReference type="FunFam" id="1.10.287.130:FF:000001">
    <property type="entry name" value="Two-component sensor histidine kinase"/>
    <property type="match status" value="1"/>
</dbReference>
<name>A0A6I6CTE6_9GAMM</name>
<keyword evidence="9 14" id="KW-0418">Kinase</keyword>
<evidence type="ECO:0000259" key="16">
    <source>
        <dbReference type="PROSITE" id="PS50885"/>
    </source>
</evidence>
<dbReference type="PANTHER" id="PTHR45436">
    <property type="entry name" value="SENSOR HISTIDINE KINASE YKOH"/>
    <property type="match status" value="1"/>
</dbReference>
<comment type="function">
    <text evidence="14">Member of a two-component regulatory system.</text>
</comment>
<dbReference type="Gene3D" id="1.10.287.130">
    <property type="match status" value="1"/>
</dbReference>
<keyword evidence="5" id="KW-0597">Phosphoprotein</keyword>
<evidence type="ECO:0000256" key="7">
    <source>
        <dbReference type="ARBA" id="ARBA00022692"/>
    </source>
</evidence>
<dbReference type="InterPro" id="IPR003661">
    <property type="entry name" value="HisK_dim/P_dom"/>
</dbReference>
<dbReference type="Pfam" id="PF21085">
    <property type="entry name" value="CusS"/>
    <property type="match status" value="1"/>
</dbReference>
<dbReference type="KEGG" id="ghl:GM160_01820"/>
<evidence type="ECO:0000256" key="11">
    <source>
        <dbReference type="ARBA" id="ARBA00022989"/>
    </source>
</evidence>
<dbReference type="InterPro" id="IPR036097">
    <property type="entry name" value="HisK_dim/P_sf"/>
</dbReference>
<dbReference type="EC" id="2.7.13.3" evidence="14"/>
<evidence type="ECO:0000256" key="5">
    <source>
        <dbReference type="ARBA" id="ARBA00022553"/>
    </source>
</evidence>
<feature type="domain" description="Histidine kinase" evidence="15">
    <location>
        <begin position="249"/>
        <end position="465"/>
    </location>
</feature>
<dbReference type="PROSITE" id="PS50109">
    <property type="entry name" value="HIS_KIN"/>
    <property type="match status" value="1"/>
</dbReference>
<dbReference type="GO" id="GO:0000155">
    <property type="term" value="F:phosphorelay sensor kinase activity"/>
    <property type="evidence" value="ECO:0007669"/>
    <property type="project" value="InterPro"/>
</dbReference>
<dbReference type="SMART" id="SM00388">
    <property type="entry name" value="HisKA"/>
    <property type="match status" value="1"/>
</dbReference>
<evidence type="ECO:0000256" key="14">
    <source>
        <dbReference type="RuleBase" id="RU364088"/>
    </source>
</evidence>
<keyword evidence="7 14" id="KW-0812">Transmembrane</keyword>
<dbReference type="InterPro" id="IPR006290">
    <property type="entry name" value="CztS_silS_copS"/>
</dbReference>
<feature type="domain" description="HAMP" evidence="16">
    <location>
        <begin position="188"/>
        <end position="241"/>
    </location>
</feature>
<proteinExistence type="predicted"/>
<evidence type="ECO:0000256" key="6">
    <source>
        <dbReference type="ARBA" id="ARBA00022679"/>
    </source>
</evidence>
<evidence type="ECO:0000259" key="15">
    <source>
        <dbReference type="PROSITE" id="PS50109"/>
    </source>
</evidence>
<organism evidence="17 18">
    <name type="scientific">Guyparkeria halophila</name>
    <dbReference type="NCBI Taxonomy" id="47960"/>
    <lineage>
        <taxon>Bacteria</taxon>
        <taxon>Pseudomonadati</taxon>
        <taxon>Pseudomonadota</taxon>
        <taxon>Gammaproteobacteria</taxon>
        <taxon>Chromatiales</taxon>
        <taxon>Thioalkalibacteraceae</taxon>
        <taxon>Guyparkeria</taxon>
    </lineage>
</organism>
<comment type="subcellular location">
    <subcellularLocation>
        <location evidence="2">Cell inner membrane</location>
        <topology evidence="2">Multi-pass membrane protein</topology>
    </subcellularLocation>
</comment>
<dbReference type="SUPFAM" id="SSF47384">
    <property type="entry name" value="Homodimeric domain of signal transducing histidine kinase"/>
    <property type="match status" value="1"/>
</dbReference>
<evidence type="ECO:0000313" key="17">
    <source>
        <dbReference type="EMBL" id="QGT77726.1"/>
    </source>
</evidence>
<evidence type="ECO:0000256" key="9">
    <source>
        <dbReference type="ARBA" id="ARBA00022777"/>
    </source>
</evidence>
<keyword evidence="18" id="KW-1185">Reference proteome</keyword>
<keyword evidence="3 14" id="KW-1003">Cell membrane</keyword>
<dbReference type="CDD" id="cd00082">
    <property type="entry name" value="HisKA"/>
    <property type="match status" value="1"/>
</dbReference>
<dbReference type="PRINTS" id="PR00344">
    <property type="entry name" value="BCTRLSENSOR"/>
</dbReference>
<evidence type="ECO:0000313" key="18">
    <source>
        <dbReference type="Proteomes" id="UP000427716"/>
    </source>
</evidence>
<dbReference type="GO" id="GO:0005524">
    <property type="term" value="F:ATP binding"/>
    <property type="evidence" value="ECO:0007669"/>
    <property type="project" value="UniProtKB-KW"/>
</dbReference>
<dbReference type="SMART" id="SM00304">
    <property type="entry name" value="HAMP"/>
    <property type="match status" value="1"/>
</dbReference>
<dbReference type="InterPro" id="IPR003660">
    <property type="entry name" value="HAMP_dom"/>
</dbReference>
<evidence type="ECO:0000256" key="2">
    <source>
        <dbReference type="ARBA" id="ARBA00004429"/>
    </source>
</evidence>
<dbReference type="PROSITE" id="PS50885">
    <property type="entry name" value="HAMP"/>
    <property type="match status" value="1"/>
</dbReference>
<evidence type="ECO:0000256" key="1">
    <source>
        <dbReference type="ARBA" id="ARBA00000085"/>
    </source>
</evidence>
<dbReference type="Gene3D" id="6.10.340.10">
    <property type="match status" value="1"/>
</dbReference>
<sequence length="474" mass="52658">MRPPASLTTRLTLLFVLVSSSVLLGLAWVLHTAVERHFVEMDRDILQSKVNVLERLLKRPPAAEELTALQSAVVDMFRSDPELKVFVETADGNPILSPGDIAFPGEKLRNLANGSTPRVFSWWDNGSRYRGLVKAVQPALPDFKPMIVVAAINIDHHERFMERYSRTLSAFIPVAAILSGFLGWRATRRGLAPLRLIEERAASVTASQLNHRLPEDAAPRELTGLAYELNCMLDRLEEAFRRLSNFSSDLAHEMRTPVSNLLTQTQVALSQPRSQREYQEILASSSEELDRLSRMIGDMLFLAKADNGLSLPSVQDIRMHEEMSELLEFYDALAEEEGVRLITSGRAMVRGNRLMLRRAFSNLLSNAVRHADEGGRVAVSIAEHDSTVSVSVENTGEPILPEELTRVFERFYRTEDARPKYQDSTGGLGLGLAITRAIVRAHGGDVTASSAQAITRFTVTLPRVPEEKVAGVPV</sequence>
<dbReference type="InterPro" id="IPR050428">
    <property type="entry name" value="TCS_sensor_his_kinase"/>
</dbReference>
<evidence type="ECO:0000256" key="8">
    <source>
        <dbReference type="ARBA" id="ARBA00022741"/>
    </source>
</evidence>
<accession>A0A6I6CTE6</accession>
<feature type="transmembrane region" description="Helical" evidence="14">
    <location>
        <begin position="12"/>
        <end position="34"/>
    </location>
</feature>
<dbReference type="CDD" id="cd00075">
    <property type="entry name" value="HATPase"/>
    <property type="match status" value="1"/>
</dbReference>
<dbReference type="Proteomes" id="UP000427716">
    <property type="component" value="Chromosome"/>
</dbReference>
<evidence type="ECO:0000256" key="12">
    <source>
        <dbReference type="ARBA" id="ARBA00023012"/>
    </source>
</evidence>
<dbReference type="RefSeq" id="WP_156227686.1">
    <property type="nucleotide sequence ID" value="NZ_CP046415.1"/>
</dbReference>
<evidence type="ECO:0000256" key="4">
    <source>
        <dbReference type="ARBA" id="ARBA00022519"/>
    </source>
</evidence>
<keyword evidence="13 14" id="KW-0472">Membrane</keyword>
<keyword evidence="8 14" id="KW-0547">Nucleotide-binding</keyword>
<dbReference type="EMBL" id="CP046415">
    <property type="protein sequence ID" value="QGT77726.1"/>
    <property type="molecule type" value="Genomic_DNA"/>
</dbReference>